<proteinExistence type="predicted"/>
<dbReference type="EMBL" id="KJ997964">
    <property type="protein sequence ID" value="AIZ47384.1"/>
    <property type="molecule type" value="Genomic_DNA"/>
</dbReference>
<feature type="coiled-coil region" evidence="1">
    <location>
        <begin position="169"/>
        <end position="214"/>
    </location>
</feature>
<feature type="compositionally biased region" description="Polar residues" evidence="2">
    <location>
        <begin position="103"/>
        <end position="121"/>
    </location>
</feature>
<feature type="signal peptide" evidence="3">
    <location>
        <begin position="1"/>
        <end position="28"/>
    </location>
</feature>
<name>A0A0A7KMV8_9BACT</name>
<feature type="chain" id="PRO_5002030253" evidence="3">
    <location>
        <begin position="29"/>
        <end position="401"/>
    </location>
</feature>
<accession>A0A0A7KMV8</accession>
<keyword evidence="1" id="KW-0175">Coiled coil</keyword>
<evidence type="ECO:0000313" key="4">
    <source>
        <dbReference type="EMBL" id="AIZ47384.1"/>
    </source>
</evidence>
<feature type="compositionally biased region" description="Basic and acidic residues" evidence="2">
    <location>
        <begin position="373"/>
        <end position="382"/>
    </location>
</feature>
<reference evidence="4" key="1">
    <citation type="journal article" date="2015" name="Vet. Microbiol.">
        <title>Molecular characterisation of the Mycoplasma cynos haemagglutinin HapA.</title>
        <authorList>
            <person name="Kastelic S."/>
            <person name="Cizelj I."/>
            <person name="Narat M."/>
            <person name="Tozon N."/>
            <person name="Chalker V.J."/>
            <person name="Lysnyansky I."/>
            <person name="Spergser J."/>
            <person name="Bencina D."/>
        </authorList>
    </citation>
    <scope>NUCLEOTIDE SEQUENCE</scope>
    <source>
        <strain evidence="4">H 831</strain>
    </source>
</reference>
<dbReference type="PROSITE" id="PS51257">
    <property type="entry name" value="PROKAR_LIPOPROTEIN"/>
    <property type="match status" value="1"/>
</dbReference>
<protein>
    <submittedName>
        <fullName evidence="4">HapA protein</fullName>
    </submittedName>
</protein>
<feature type="compositionally biased region" description="Polar residues" evidence="2">
    <location>
        <begin position="383"/>
        <end position="401"/>
    </location>
</feature>
<evidence type="ECO:0000256" key="3">
    <source>
        <dbReference type="SAM" id="SignalP"/>
    </source>
</evidence>
<feature type="compositionally biased region" description="Low complexity" evidence="2">
    <location>
        <begin position="129"/>
        <end position="138"/>
    </location>
</feature>
<dbReference type="AlphaFoldDB" id="A0A0A7KMV8"/>
<feature type="region of interest" description="Disordered" evidence="2">
    <location>
        <begin position="29"/>
        <end position="145"/>
    </location>
</feature>
<evidence type="ECO:0000256" key="1">
    <source>
        <dbReference type="SAM" id="Coils"/>
    </source>
</evidence>
<feature type="compositionally biased region" description="Polar residues" evidence="2">
    <location>
        <begin position="35"/>
        <end position="54"/>
    </location>
</feature>
<feature type="compositionally biased region" description="Basic and acidic residues" evidence="2">
    <location>
        <begin position="72"/>
        <end position="81"/>
    </location>
</feature>
<gene>
    <name evidence="4" type="primary">hapA</name>
</gene>
<keyword evidence="3" id="KW-0732">Signal</keyword>
<sequence>MSKYKKIFSGLGLLSISTLIGASVVACANKKPKTSDSSAEAIDQNNNQGNSTAPEQGKPEMPQNPVPGTDHNNQEKPETPKEGTPAPDAPSAPTPEMPKDTPEQSGNTGQSNDSKGNTQDQNKGEAGMNNSNHENNNEMTPKVTVEAKSMELLLSVEKLPYPQKDAPAKETLKNEIKTISKKSDTTEDKKLEELSDLNKKLIQIKEELDKTISKIDSLPYPNSEKNDIPLAKDYLKSKLNSLTTIEQIKGTIPSDLEEKVKKYNEILKLGFGLFEKFPEKNKKGLNARLARLYGDDHNANYTEGELIWQIYETVRQQGFVAKIKEIEKDSLKQKEYIENKEVKQIPVSMKLKPGITIDQLKQKIEKMVELVKKAKEESKKNSDANTQSNSKTMTAQPNSQQ</sequence>
<feature type="compositionally biased region" description="Pro residues" evidence="2">
    <location>
        <begin position="87"/>
        <end position="96"/>
    </location>
</feature>
<organism evidence="4">
    <name type="scientific">Mycoplasmopsis cynos</name>
    <dbReference type="NCBI Taxonomy" id="171284"/>
    <lineage>
        <taxon>Bacteria</taxon>
        <taxon>Bacillati</taxon>
        <taxon>Mycoplasmatota</taxon>
        <taxon>Mycoplasmoidales</taxon>
        <taxon>Metamycoplasmataceae</taxon>
        <taxon>Mycoplasmopsis</taxon>
    </lineage>
</organism>
<feature type="region of interest" description="Disordered" evidence="2">
    <location>
        <begin position="373"/>
        <end position="401"/>
    </location>
</feature>
<evidence type="ECO:0000256" key="2">
    <source>
        <dbReference type="SAM" id="MobiDB-lite"/>
    </source>
</evidence>